<dbReference type="InterPro" id="IPR036392">
    <property type="entry name" value="PLAT/LH2_dom_sf"/>
</dbReference>
<dbReference type="WBParaSite" id="maker-uti_cns_0047943-snap-gene-0.3-mRNA-1">
    <property type="protein sequence ID" value="maker-uti_cns_0047943-snap-gene-0.3-mRNA-1"/>
    <property type="gene ID" value="maker-uti_cns_0047943-snap-gene-0.3"/>
</dbReference>
<dbReference type="PANTHER" id="PTHR11771">
    <property type="entry name" value="LIPOXYGENASE"/>
    <property type="match status" value="1"/>
</dbReference>
<dbReference type="InterPro" id="IPR000907">
    <property type="entry name" value="LipOase"/>
</dbReference>
<dbReference type="STRING" id="282301.A0A1I8JHV0"/>
<evidence type="ECO:0000313" key="2">
    <source>
        <dbReference type="Proteomes" id="UP000095280"/>
    </source>
</evidence>
<dbReference type="Gene3D" id="2.60.60.20">
    <property type="entry name" value="PLAT/LH2 domain"/>
    <property type="match status" value="1"/>
</dbReference>
<dbReference type="SUPFAM" id="SSF48484">
    <property type="entry name" value="Lipoxigenase"/>
    <property type="match status" value="1"/>
</dbReference>
<protein>
    <submittedName>
        <fullName evidence="3">Lipoxygenase domain-containing protein</fullName>
    </submittedName>
</protein>
<name>A0A1I8JHV0_9PLAT</name>
<dbReference type="GO" id="GO:0046872">
    <property type="term" value="F:metal ion binding"/>
    <property type="evidence" value="ECO:0007669"/>
    <property type="project" value="UniProtKB-KW"/>
</dbReference>
<dbReference type="OrthoDB" id="407298at2759"/>
<comment type="caution">
    <text evidence="1">Lacks conserved residue(s) required for the propagation of feature annotation.</text>
</comment>
<organism evidence="2 3">
    <name type="scientific">Macrostomum lignano</name>
    <dbReference type="NCBI Taxonomy" id="282301"/>
    <lineage>
        <taxon>Eukaryota</taxon>
        <taxon>Metazoa</taxon>
        <taxon>Spiralia</taxon>
        <taxon>Lophotrochozoa</taxon>
        <taxon>Platyhelminthes</taxon>
        <taxon>Rhabditophora</taxon>
        <taxon>Macrostomorpha</taxon>
        <taxon>Macrostomida</taxon>
        <taxon>Macrostomidae</taxon>
        <taxon>Macrostomum</taxon>
    </lineage>
</organism>
<dbReference type="InterPro" id="IPR001024">
    <property type="entry name" value="PLAT/LH2_dom"/>
</dbReference>
<dbReference type="AlphaFoldDB" id="A0A1I8JHV0"/>
<evidence type="ECO:0000256" key="1">
    <source>
        <dbReference type="PROSITE-ProRule" id="PRU00152"/>
    </source>
</evidence>
<keyword evidence="2" id="KW-1185">Reference proteome</keyword>
<dbReference type="InterPro" id="IPR036226">
    <property type="entry name" value="LipOase_C_sf"/>
</dbReference>
<dbReference type="InterPro" id="IPR013819">
    <property type="entry name" value="LipOase_C"/>
</dbReference>
<dbReference type="PROSITE" id="PS50095">
    <property type="entry name" value="PLAT"/>
    <property type="match status" value="1"/>
</dbReference>
<accession>A0A1I8JHV0</accession>
<evidence type="ECO:0000313" key="3">
    <source>
        <dbReference type="WBParaSite" id="maker-uti_cns_0047943-snap-gene-0.3-mRNA-1"/>
    </source>
</evidence>
<dbReference type="PROSITE" id="PS51393">
    <property type="entry name" value="LIPOXYGENASE_3"/>
    <property type="match status" value="1"/>
</dbReference>
<dbReference type="Gene3D" id="3.10.450.60">
    <property type="match status" value="1"/>
</dbReference>
<dbReference type="GO" id="GO:0034440">
    <property type="term" value="P:lipid oxidation"/>
    <property type="evidence" value="ECO:0007669"/>
    <property type="project" value="InterPro"/>
</dbReference>
<dbReference type="SUPFAM" id="SSF49723">
    <property type="entry name" value="Lipase/lipooxygenase domain (PLAT/LH2 domain)"/>
    <property type="match status" value="1"/>
</dbReference>
<dbReference type="GO" id="GO:0016702">
    <property type="term" value="F:oxidoreductase activity, acting on single donors with incorporation of molecular oxygen, incorporation of two atoms of oxygen"/>
    <property type="evidence" value="ECO:0007669"/>
    <property type="project" value="InterPro"/>
</dbReference>
<dbReference type="Pfam" id="PF00305">
    <property type="entry name" value="Lipoxygenase"/>
    <property type="match status" value="1"/>
</dbReference>
<proteinExistence type="predicted"/>
<sequence length="695" mass="80521">MGAKSSKIAFEICSVTGDYKVAEQGPTITLHLYDRDGNASPAFTLSNAFFQEEDGSIRDKFTIPLASWCKKGFGKVQKIEFWRSVEPGVEYVNYDWFCEKVIIRDRRKGLGGKWLYSYFPVHRWIHPDRHYYSFDCQVSLPSADPMPDERIAEISERRNNLLFYQRANGLPLELQALPAEEIFSQDTRWNIEKTKDEIIYNKGLDVDYASVDHFTSFDDLTTYYRAHSITEPLYVQRWPANPSGPEHDLVFGAQRLKGCNPFVIKVCKSIPENFGVAVEWLKPYLEGWTLQHILDARRLFIVDYSIMEGVECKNGRQFCSPIALFFWTERLQLVPLAIQLNQRMEEGAPIMPSDSPHAWLQAKLWFNLTDACYHLVANRLLHHLILEGIYVTMRKNLSQSHPLYQMLAPHFRHLLAVNAKLKEWFFSDSGWIAQNIQLSRKGIRQLLKKAFKAWRFDQQINIYRELENRGVYDSNVLPGYPYREDAMLIYKAIAGHCDKAARLYYANPMEAMKRKLMEDIELQGWWAEMTNPLEKGGLGLKGLPGKSGIQHVDELIPLLTNLMYMICVHGSAAWQPQFDEYGFPPNYPLALHGCLPQDPQEEQPLEASLQSLPCRREFIDTVLSFRLCQRQKGEQPLGEYELQYSHDQASMQILQEFKDELARASATVKSRNGHRDPLYIYEALDPQKMLNYLVI</sequence>
<dbReference type="Proteomes" id="UP000095280">
    <property type="component" value="Unplaced"/>
</dbReference>
<dbReference type="Gene3D" id="1.20.245.10">
    <property type="entry name" value="Lipoxygenase-1, Domain 5"/>
    <property type="match status" value="1"/>
</dbReference>
<dbReference type="PRINTS" id="PR00087">
    <property type="entry name" value="LIPOXYGENASE"/>
</dbReference>
<reference evidence="3" key="1">
    <citation type="submission" date="2016-11" db="UniProtKB">
        <authorList>
            <consortium name="WormBaseParasite"/>
        </authorList>
    </citation>
    <scope>IDENTIFICATION</scope>
</reference>
<dbReference type="Pfam" id="PF01477">
    <property type="entry name" value="PLAT"/>
    <property type="match status" value="1"/>
</dbReference>
<dbReference type="InterPro" id="IPR020834">
    <property type="entry name" value="LipOase_CS"/>
</dbReference>
<dbReference type="PROSITE" id="PS00081">
    <property type="entry name" value="LIPOXYGENASE_2"/>
    <property type="match status" value="1"/>
</dbReference>